<dbReference type="InterPro" id="IPR011607">
    <property type="entry name" value="MGS-like_dom"/>
</dbReference>
<dbReference type="SMART" id="SM00798">
    <property type="entry name" value="AICARFT_IMPCHas"/>
    <property type="match status" value="1"/>
</dbReference>
<keyword evidence="6 10" id="KW-0378">Hydrolase</keyword>
<dbReference type="GO" id="GO:0004643">
    <property type="term" value="F:phosphoribosylaminoimidazolecarboxamide formyltransferase activity"/>
    <property type="evidence" value="ECO:0007669"/>
    <property type="project" value="UniProtKB-UniRule"/>
</dbReference>
<evidence type="ECO:0000313" key="12">
    <source>
        <dbReference type="EMBL" id="OMH40722.1"/>
    </source>
</evidence>
<comment type="catalytic activity">
    <reaction evidence="9 10">
        <text>IMP + H2O = 5-formamido-1-(5-phospho-D-ribosyl)imidazole-4-carboxamide</text>
        <dbReference type="Rhea" id="RHEA:18445"/>
        <dbReference type="ChEBI" id="CHEBI:15377"/>
        <dbReference type="ChEBI" id="CHEBI:58053"/>
        <dbReference type="ChEBI" id="CHEBI:58467"/>
        <dbReference type="EC" id="3.5.4.10"/>
    </reaction>
</comment>
<evidence type="ECO:0000256" key="5">
    <source>
        <dbReference type="ARBA" id="ARBA00022755"/>
    </source>
</evidence>
<evidence type="ECO:0000259" key="11">
    <source>
        <dbReference type="PROSITE" id="PS51855"/>
    </source>
</evidence>
<sequence>MKPVRAIISVSNKAGIVPFAKSLHELGVEIISTGGTARLLKENNIPVKEISKLTGFPEIMEGRVKTLHPKVHGGILSKRDNPDHVKTMEELGIERIDMVVVNLYPFKETVKKGSSFEEIIENIDIGGPTMVRAAAKNFKYVAIVTDPADYDKIVEELKGTGEISLKTRFYLAKKAFNLTAHYDAVITEYLFSINEEGKRSTEPPEFRNPLTITFEKVQDLRYGENPHQRAAFYREIFNEEPCVTNAEKIHGAKELSFNNIYDIDGAFNLVLEFDPEKDGIACAIIKHANPCGMALGKTPEEAYEKALKVDPVSAFGGIIAFNANVNEEVANLIVKRFYECIIAPGYSDRALKTLKTKKNLRVLTTNGLKNLESRGENSPFDYRKVVGGMLVQDRDLITVLPEKMKVVTDREPTDKEWKDLLFAFKVVKWVKSNSVVYAKDGIAIGIGVGQTSRVDAAKCAALKAKEMGLDMEGCVLASEAFFPFRDSVDEAAKVGVKAIIQPGGSIRDNEVIEAANEHGMAMVFTGIRHFRH</sequence>
<dbReference type="CDD" id="cd01421">
    <property type="entry name" value="IMPCH"/>
    <property type="match status" value="1"/>
</dbReference>
<dbReference type="STRING" id="1914305.BLW93_03870"/>
<keyword evidence="4 10" id="KW-0808">Transferase</keyword>
<comment type="similarity">
    <text evidence="3 10">Belongs to the PurH family.</text>
</comment>
<dbReference type="Pfam" id="PF01808">
    <property type="entry name" value="AICARFT_IMPCHas"/>
    <property type="match status" value="1"/>
</dbReference>
<dbReference type="EC" id="3.5.4.10" evidence="10"/>
<dbReference type="PANTHER" id="PTHR11692:SF0">
    <property type="entry name" value="BIFUNCTIONAL PURINE BIOSYNTHESIS PROTEIN ATIC"/>
    <property type="match status" value="1"/>
</dbReference>
<dbReference type="HAMAP" id="MF_00139">
    <property type="entry name" value="PurH"/>
    <property type="match status" value="1"/>
</dbReference>
<dbReference type="SUPFAM" id="SSF52335">
    <property type="entry name" value="Methylglyoxal synthase-like"/>
    <property type="match status" value="1"/>
</dbReference>
<comment type="pathway">
    <text evidence="1 10">Purine metabolism; IMP biosynthesis via de novo pathway; IMP from 5-formamido-1-(5-phospho-D-ribosyl)imidazole-4-carboxamide: step 1/1.</text>
</comment>
<dbReference type="GO" id="GO:0005829">
    <property type="term" value="C:cytosol"/>
    <property type="evidence" value="ECO:0007669"/>
    <property type="project" value="TreeGrafter"/>
</dbReference>
<evidence type="ECO:0000313" key="13">
    <source>
        <dbReference type="Proteomes" id="UP000187408"/>
    </source>
</evidence>
<evidence type="ECO:0000256" key="4">
    <source>
        <dbReference type="ARBA" id="ARBA00022679"/>
    </source>
</evidence>
<evidence type="ECO:0000256" key="6">
    <source>
        <dbReference type="ARBA" id="ARBA00022801"/>
    </source>
</evidence>
<dbReference type="UniPathway" id="UPA00074">
    <property type="reaction ID" value="UER00133"/>
</dbReference>
<dbReference type="EC" id="2.1.2.3" evidence="10"/>
<dbReference type="GO" id="GO:0003937">
    <property type="term" value="F:IMP cyclohydrolase activity"/>
    <property type="evidence" value="ECO:0007669"/>
    <property type="project" value="UniProtKB-UniRule"/>
</dbReference>
<proteinExistence type="inferred from homology"/>
<dbReference type="InterPro" id="IPR016193">
    <property type="entry name" value="Cytidine_deaminase-like"/>
</dbReference>
<dbReference type="InterPro" id="IPR002695">
    <property type="entry name" value="PurH-like"/>
</dbReference>
<dbReference type="EMBL" id="MOEN01000010">
    <property type="protein sequence ID" value="OMH40722.1"/>
    <property type="molecule type" value="Genomic_DNA"/>
</dbReference>
<comment type="domain">
    <text evidence="10">The IMP cyclohydrolase activity resides in the N-terminal region.</text>
</comment>
<dbReference type="RefSeq" id="WP_076712800.1">
    <property type="nucleotide sequence ID" value="NZ_MOEN01000010.1"/>
</dbReference>
<dbReference type="NCBIfam" id="NF002049">
    <property type="entry name" value="PRK00881.1"/>
    <property type="match status" value="1"/>
</dbReference>
<dbReference type="Pfam" id="PF02142">
    <property type="entry name" value="MGS"/>
    <property type="match status" value="1"/>
</dbReference>
<dbReference type="PANTHER" id="PTHR11692">
    <property type="entry name" value="BIFUNCTIONAL PURINE BIOSYNTHESIS PROTEIN PURH"/>
    <property type="match status" value="1"/>
</dbReference>
<dbReference type="SMART" id="SM00851">
    <property type="entry name" value="MGS"/>
    <property type="match status" value="1"/>
</dbReference>
<feature type="domain" description="MGS-like" evidence="11">
    <location>
        <begin position="1"/>
        <end position="145"/>
    </location>
</feature>
<keyword evidence="5 10" id="KW-0658">Purine biosynthesis</keyword>
<evidence type="ECO:0000256" key="3">
    <source>
        <dbReference type="ARBA" id="ARBA00007667"/>
    </source>
</evidence>
<comment type="pathway">
    <text evidence="2 10">Purine metabolism; IMP biosynthesis via de novo pathway; 5-formamido-1-(5-phospho-D-ribosyl)imidazole-4-carboxamide from 5-amino-1-(5-phospho-D-ribosyl)imidazole-4-carboxamide (10-formyl THF route): step 1/1.</text>
</comment>
<dbReference type="NCBIfam" id="TIGR00355">
    <property type="entry name" value="purH"/>
    <property type="match status" value="1"/>
</dbReference>
<dbReference type="Proteomes" id="UP000187408">
    <property type="component" value="Unassembled WGS sequence"/>
</dbReference>
<dbReference type="FunFam" id="3.40.140.20:FF:000001">
    <property type="entry name" value="Bifunctional purine biosynthesis protein PurH"/>
    <property type="match status" value="1"/>
</dbReference>
<comment type="catalytic activity">
    <reaction evidence="8 10">
        <text>(6R)-10-formyltetrahydrofolate + 5-amino-1-(5-phospho-beta-D-ribosyl)imidazole-4-carboxamide = 5-formamido-1-(5-phospho-D-ribosyl)imidazole-4-carboxamide + (6S)-5,6,7,8-tetrahydrofolate</text>
        <dbReference type="Rhea" id="RHEA:22192"/>
        <dbReference type="ChEBI" id="CHEBI:57453"/>
        <dbReference type="ChEBI" id="CHEBI:58467"/>
        <dbReference type="ChEBI" id="CHEBI:58475"/>
        <dbReference type="ChEBI" id="CHEBI:195366"/>
        <dbReference type="EC" id="2.1.2.3"/>
    </reaction>
</comment>
<protein>
    <recommendedName>
        <fullName evidence="10">Bifunctional purine biosynthesis protein PurH</fullName>
    </recommendedName>
    <domain>
        <recommendedName>
            <fullName evidence="10">Phosphoribosylaminoimidazolecarboxamide formyltransferase</fullName>
            <ecNumber evidence="10">2.1.2.3</ecNumber>
        </recommendedName>
        <alternativeName>
            <fullName evidence="10">AICAR transformylase</fullName>
        </alternativeName>
    </domain>
    <domain>
        <recommendedName>
            <fullName evidence="10">IMP cyclohydrolase</fullName>
            <ecNumber evidence="10">3.5.4.10</ecNumber>
        </recommendedName>
        <alternativeName>
            <fullName evidence="10">ATIC</fullName>
        </alternativeName>
        <alternativeName>
            <fullName evidence="10">IMP synthase</fullName>
        </alternativeName>
        <alternativeName>
            <fullName evidence="10">Inosinicase</fullName>
        </alternativeName>
    </domain>
</protein>
<dbReference type="SUPFAM" id="SSF53927">
    <property type="entry name" value="Cytidine deaminase-like"/>
    <property type="match status" value="1"/>
</dbReference>
<evidence type="ECO:0000256" key="2">
    <source>
        <dbReference type="ARBA" id="ARBA00004954"/>
    </source>
</evidence>
<dbReference type="GO" id="GO:0006189">
    <property type="term" value="P:'de novo' IMP biosynthetic process"/>
    <property type="evidence" value="ECO:0007669"/>
    <property type="project" value="UniProtKB-UniRule"/>
</dbReference>
<comment type="caution">
    <text evidence="12">The sequence shown here is derived from an EMBL/GenBank/DDBJ whole genome shotgun (WGS) entry which is preliminary data.</text>
</comment>
<gene>
    <name evidence="10" type="primary">purH</name>
    <name evidence="12" type="ORF">BLW93_03870</name>
</gene>
<evidence type="ECO:0000256" key="8">
    <source>
        <dbReference type="ARBA" id="ARBA00050488"/>
    </source>
</evidence>
<organism evidence="12 13">
    <name type="scientific">Desulfurobacterium indicum</name>
    <dbReference type="NCBI Taxonomy" id="1914305"/>
    <lineage>
        <taxon>Bacteria</taxon>
        <taxon>Pseudomonadati</taxon>
        <taxon>Aquificota</taxon>
        <taxon>Aquificia</taxon>
        <taxon>Desulfurobacteriales</taxon>
        <taxon>Desulfurobacteriaceae</taxon>
        <taxon>Desulfurobacterium</taxon>
    </lineage>
</organism>
<reference evidence="12 13" key="1">
    <citation type="submission" date="2016-10" db="EMBL/GenBank/DDBJ databases">
        <title>Genome sequence of a sulfur-reducing bacterium Desulfurobacterium indicum K6013.</title>
        <authorList>
            <person name="Cao J."/>
            <person name="Shao Z."/>
            <person name="Alain K."/>
            <person name="Jebbar M."/>
        </authorList>
    </citation>
    <scope>NUCLEOTIDE SEQUENCE [LARGE SCALE GENOMIC DNA]</scope>
    <source>
        <strain evidence="12 13">K6013</strain>
    </source>
</reference>
<dbReference type="OrthoDB" id="9802065at2"/>
<evidence type="ECO:0000256" key="10">
    <source>
        <dbReference type="HAMAP-Rule" id="MF_00139"/>
    </source>
</evidence>
<keyword evidence="7 10" id="KW-0511">Multifunctional enzyme</keyword>
<evidence type="ECO:0000256" key="7">
    <source>
        <dbReference type="ARBA" id="ARBA00023268"/>
    </source>
</evidence>
<evidence type="ECO:0000256" key="1">
    <source>
        <dbReference type="ARBA" id="ARBA00004844"/>
    </source>
</evidence>
<accession>A0A1R1MLM6</accession>
<dbReference type="Gene3D" id="3.40.50.1380">
    <property type="entry name" value="Methylglyoxal synthase-like domain"/>
    <property type="match status" value="1"/>
</dbReference>
<dbReference type="Gene3D" id="3.40.140.20">
    <property type="match status" value="2"/>
</dbReference>
<dbReference type="InterPro" id="IPR024051">
    <property type="entry name" value="AICAR_Tfase_dup_dom_sf"/>
</dbReference>
<evidence type="ECO:0000256" key="9">
    <source>
        <dbReference type="ARBA" id="ARBA00050687"/>
    </source>
</evidence>
<name>A0A1R1MLM6_9BACT</name>
<dbReference type="PROSITE" id="PS51855">
    <property type="entry name" value="MGS"/>
    <property type="match status" value="1"/>
</dbReference>
<dbReference type="PIRSF" id="PIRSF000414">
    <property type="entry name" value="AICARFT_IMPCHas"/>
    <property type="match status" value="1"/>
</dbReference>
<keyword evidence="13" id="KW-1185">Reference proteome</keyword>
<dbReference type="InterPro" id="IPR036914">
    <property type="entry name" value="MGS-like_dom_sf"/>
</dbReference>
<dbReference type="FunFam" id="3.40.50.1380:FF:000001">
    <property type="entry name" value="Bifunctional purine biosynthesis protein PurH"/>
    <property type="match status" value="1"/>
</dbReference>
<dbReference type="AlphaFoldDB" id="A0A1R1MLM6"/>